<dbReference type="KEGG" id="satk:SA2016_0569"/>
<protein>
    <recommendedName>
        <fullName evidence="3">VOC domain-containing protein</fullName>
    </recommendedName>
</protein>
<proteinExistence type="predicted"/>
<keyword evidence="2" id="KW-1185">Reference proteome</keyword>
<evidence type="ECO:0000313" key="2">
    <source>
        <dbReference type="Proteomes" id="UP000070134"/>
    </source>
</evidence>
<organism evidence="1 2">
    <name type="scientific">Sinomonas atrocyanea</name>
    <dbReference type="NCBI Taxonomy" id="37927"/>
    <lineage>
        <taxon>Bacteria</taxon>
        <taxon>Bacillati</taxon>
        <taxon>Actinomycetota</taxon>
        <taxon>Actinomycetes</taxon>
        <taxon>Micrococcales</taxon>
        <taxon>Micrococcaceae</taxon>
        <taxon>Sinomonas</taxon>
    </lineage>
</organism>
<dbReference type="InterPro" id="IPR029068">
    <property type="entry name" value="Glyas_Bleomycin-R_OHBP_Dase"/>
</dbReference>
<reference evidence="1 2" key="1">
    <citation type="submission" date="2016-02" db="EMBL/GenBank/DDBJ databases">
        <title>Complete genome of Sinomonas atrocyanea KCTC 3377.</title>
        <authorList>
            <person name="Kim K.M."/>
        </authorList>
    </citation>
    <scope>NUCLEOTIDE SEQUENCE [LARGE SCALE GENOMIC DNA]</scope>
    <source>
        <strain evidence="1 2">KCTC 3377</strain>
    </source>
</reference>
<dbReference type="STRING" id="37927.SA2016_0569"/>
<dbReference type="SUPFAM" id="SSF54593">
    <property type="entry name" value="Glyoxalase/Bleomycin resistance protein/Dihydroxybiphenyl dioxygenase"/>
    <property type="match status" value="1"/>
</dbReference>
<evidence type="ECO:0008006" key="3">
    <source>
        <dbReference type="Google" id="ProtNLM"/>
    </source>
</evidence>
<dbReference type="AlphaFoldDB" id="A0A126ZVZ2"/>
<dbReference type="EMBL" id="CP014518">
    <property type="protein sequence ID" value="AMM31263.1"/>
    <property type="molecule type" value="Genomic_DNA"/>
</dbReference>
<dbReference type="RefSeq" id="WP_066495048.1">
    <property type="nucleotide sequence ID" value="NZ_BJMO01000023.1"/>
</dbReference>
<dbReference type="Proteomes" id="UP000070134">
    <property type="component" value="Chromosome"/>
</dbReference>
<name>A0A126ZVZ2_9MICC</name>
<dbReference type="OrthoDB" id="3296095at2"/>
<gene>
    <name evidence="1" type="ORF">SA2016_0569</name>
</gene>
<evidence type="ECO:0000313" key="1">
    <source>
        <dbReference type="EMBL" id="AMM31263.1"/>
    </source>
</evidence>
<accession>A0A126ZVZ2</accession>
<sequence>MLRVLATRYTSALPELRRLLLDLGLVPGEEGEGWAVLDSHSGRVRLRSAERGSPQDGTTVFGVEVRDAQEFARRTVDDGGRAALEDSAGGPRVRITGPDGFGFTAEPTSHAGRPVDADPDMTVRLEWNTPDLDGAAAALAAIGARPRQEPLFAPASAREFTAKNGGVLAAVRADAASAGGLVLEYAGRRSELLPRLALAGWPAEEVTEEEAEGGGRPGGVVRLRIPTPDGRDVMILAAGPATAPRMR</sequence>